<dbReference type="GO" id="GO:0005524">
    <property type="term" value="F:ATP binding"/>
    <property type="evidence" value="ECO:0007669"/>
    <property type="project" value="InterPro"/>
</dbReference>
<dbReference type="Gene3D" id="3.40.50.300">
    <property type="entry name" value="P-loop containing nucleotide triphosphate hydrolases"/>
    <property type="match status" value="1"/>
</dbReference>
<dbReference type="PRINTS" id="PR00094">
    <property type="entry name" value="ADENYLTKNASE"/>
</dbReference>
<dbReference type="GO" id="GO:0006139">
    <property type="term" value="P:nucleobase-containing compound metabolic process"/>
    <property type="evidence" value="ECO:0007669"/>
    <property type="project" value="InterPro"/>
</dbReference>
<keyword evidence="2" id="KW-0547">Nucleotide-binding</keyword>
<evidence type="ECO:0000313" key="6">
    <source>
        <dbReference type="Proteomes" id="UP000002280"/>
    </source>
</evidence>
<reference evidence="5" key="3">
    <citation type="submission" date="2025-09" db="UniProtKB">
        <authorList>
            <consortium name="Ensembl"/>
        </authorList>
    </citation>
    <scope>IDENTIFICATION</scope>
</reference>
<evidence type="ECO:0000256" key="2">
    <source>
        <dbReference type="ARBA" id="ARBA00022741"/>
    </source>
</evidence>
<name>A0A5F8G7M0_MONDO</name>
<protein>
    <submittedName>
        <fullName evidence="5">Uncharacterized protein</fullName>
    </submittedName>
</protein>
<dbReference type="STRING" id="13616.ENSMODP00000043452"/>
<keyword evidence="6" id="KW-1185">Reference proteome</keyword>
<evidence type="ECO:0000256" key="4">
    <source>
        <dbReference type="RuleBase" id="RU003330"/>
    </source>
</evidence>
<dbReference type="OMA" id="YLECSED"/>
<comment type="similarity">
    <text evidence="4">Belongs to the adenylate kinase family.</text>
</comment>
<dbReference type="AlphaFoldDB" id="A0A5F8G7M0"/>
<dbReference type="SUPFAM" id="SSF52540">
    <property type="entry name" value="P-loop containing nucleoside triphosphate hydrolases"/>
    <property type="match status" value="1"/>
</dbReference>
<dbReference type="PANTHER" id="PTHR23359">
    <property type="entry name" value="NUCLEOTIDE KINASE"/>
    <property type="match status" value="1"/>
</dbReference>
<evidence type="ECO:0000256" key="3">
    <source>
        <dbReference type="ARBA" id="ARBA00022777"/>
    </source>
</evidence>
<reference evidence="5" key="2">
    <citation type="submission" date="2025-08" db="UniProtKB">
        <authorList>
            <consortium name="Ensembl"/>
        </authorList>
    </citation>
    <scope>IDENTIFICATION</scope>
</reference>
<proteinExistence type="inferred from homology"/>
<organism evidence="5 6">
    <name type="scientific">Monodelphis domestica</name>
    <name type="common">Gray short-tailed opossum</name>
    <dbReference type="NCBI Taxonomy" id="13616"/>
    <lineage>
        <taxon>Eukaryota</taxon>
        <taxon>Metazoa</taxon>
        <taxon>Chordata</taxon>
        <taxon>Craniata</taxon>
        <taxon>Vertebrata</taxon>
        <taxon>Euteleostomi</taxon>
        <taxon>Mammalia</taxon>
        <taxon>Metatheria</taxon>
        <taxon>Didelphimorphia</taxon>
        <taxon>Didelphidae</taxon>
        <taxon>Monodelphis</taxon>
    </lineage>
</organism>
<reference evidence="5" key="1">
    <citation type="journal article" date="2007" name="Nature">
        <title>Genome of the marsupial Monodelphis domestica reveals innovation in non-coding sequences.</title>
        <authorList>
            <person name="Mikkelsen T.S."/>
            <person name="Wakefield M.J."/>
            <person name="Aken B."/>
            <person name="Amemiya C.T."/>
            <person name="Chang J.L."/>
            <person name="Duke S."/>
            <person name="Garber M."/>
            <person name="Gentles A.J."/>
            <person name="Goodstadt L."/>
            <person name="Heger A."/>
            <person name="Jurka J."/>
            <person name="Kamal M."/>
            <person name="Mauceli E."/>
            <person name="Searle S.M."/>
            <person name="Sharpe T."/>
            <person name="Baker M.L."/>
            <person name="Batzer M.A."/>
            <person name="Benos P.V."/>
            <person name="Belov K."/>
            <person name="Clamp M."/>
            <person name="Cook A."/>
            <person name="Cuff J."/>
            <person name="Das R."/>
            <person name="Davidow L."/>
            <person name="Deakin J.E."/>
            <person name="Fazzari M.J."/>
            <person name="Glass J.L."/>
            <person name="Grabherr M."/>
            <person name="Greally J.M."/>
            <person name="Gu W."/>
            <person name="Hore T.A."/>
            <person name="Huttley G.A."/>
            <person name="Kleber M."/>
            <person name="Jirtle R.L."/>
            <person name="Koina E."/>
            <person name="Lee J.T."/>
            <person name="Mahony S."/>
            <person name="Marra M.A."/>
            <person name="Miller R.D."/>
            <person name="Nicholls R.D."/>
            <person name="Oda M."/>
            <person name="Papenfuss A.T."/>
            <person name="Parra Z.E."/>
            <person name="Pollock D.D."/>
            <person name="Ray D.A."/>
            <person name="Schein J.E."/>
            <person name="Speed T.P."/>
            <person name="Thompson K."/>
            <person name="VandeBerg J.L."/>
            <person name="Wade C.M."/>
            <person name="Walker J.A."/>
            <person name="Waters P.D."/>
            <person name="Webber C."/>
            <person name="Weidman J.R."/>
            <person name="Xie X."/>
            <person name="Zody M.C."/>
            <person name="Baldwin J."/>
            <person name="Abdouelleil A."/>
            <person name="Abdulkadir J."/>
            <person name="Abebe A."/>
            <person name="Abera B."/>
            <person name="Abreu J."/>
            <person name="Acer S.C."/>
            <person name="Aftuck L."/>
            <person name="Alexander A."/>
            <person name="An P."/>
            <person name="Anderson E."/>
            <person name="Anderson S."/>
            <person name="Arachi H."/>
            <person name="Azer M."/>
            <person name="Bachantsang P."/>
            <person name="Barry A."/>
            <person name="Bayul T."/>
            <person name="Berlin A."/>
            <person name="Bessette D."/>
            <person name="Bloom T."/>
            <person name="Bloom T."/>
            <person name="Boguslavskiy L."/>
            <person name="Bonnet C."/>
            <person name="Boukhgalter B."/>
            <person name="Bourzgui I."/>
            <person name="Brown A."/>
            <person name="Cahill P."/>
            <person name="Channer S."/>
            <person name="Cheshatsang Y."/>
            <person name="Chuda L."/>
            <person name="Citroen M."/>
            <person name="Collymore A."/>
            <person name="Cooke P."/>
            <person name="Costello M."/>
            <person name="D'Aco K."/>
            <person name="Daza R."/>
            <person name="De Haan G."/>
            <person name="DeGray S."/>
            <person name="DeMaso C."/>
            <person name="Dhargay N."/>
            <person name="Dooley K."/>
            <person name="Dooley E."/>
            <person name="Doricent M."/>
            <person name="Dorje P."/>
            <person name="Dorjee K."/>
            <person name="Dupes A."/>
            <person name="Elong R."/>
            <person name="Falk J."/>
            <person name="Farina A."/>
            <person name="Faro S."/>
            <person name="Ferguson D."/>
            <person name="Fisher S."/>
            <person name="Foley C.D."/>
            <person name="Franke A."/>
            <person name="Friedrich D."/>
            <person name="Gadbois L."/>
            <person name="Gearin G."/>
            <person name="Gearin C.R."/>
            <person name="Giannoukos G."/>
            <person name="Goode T."/>
            <person name="Graham J."/>
            <person name="Grandbois E."/>
            <person name="Grewal S."/>
            <person name="Gyaltsen K."/>
            <person name="Hafez N."/>
            <person name="Hagos B."/>
            <person name="Hall J."/>
            <person name="Henson C."/>
            <person name="Hollinger A."/>
            <person name="Honan T."/>
            <person name="Huard M.D."/>
            <person name="Hughes L."/>
            <person name="Hurhula B."/>
            <person name="Husby M.E."/>
            <person name="Kamat A."/>
            <person name="Kanga B."/>
            <person name="Kashin S."/>
            <person name="Khazanovich D."/>
            <person name="Kisner P."/>
            <person name="Lance K."/>
            <person name="Lara M."/>
            <person name="Lee W."/>
            <person name="Lennon N."/>
            <person name="Letendre F."/>
            <person name="LeVine R."/>
            <person name="Lipovsky A."/>
            <person name="Liu X."/>
            <person name="Liu J."/>
            <person name="Liu S."/>
            <person name="Lokyitsang T."/>
            <person name="Lokyitsang Y."/>
            <person name="Lubonja R."/>
            <person name="Lui A."/>
            <person name="MacDonald P."/>
            <person name="Magnisalis V."/>
            <person name="Maru K."/>
            <person name="Matthews C."/>
            <person name="McCusker W."/>
            <person name="McDonough S."/>
            <person name="Mehta T."/>
            <person name="Meldrim J."/>
            <person name="Meneus L."/>
            <person name="Mihai O."/>
            <person name="Mihalev A."/>
            <person name="Mihova T."/>
            <person name="Mittelman R."/>
            <person name="Mlenga V."/>
            <person name="Montmayeur A."/>
            <person name="Mulrain L."/>
            <person name="Navidi A."/>
            <person name="Naylor J."/>
            <person name="Negash T."/>
            <person name="Nguyen T."/>
            <person name="Nguyen N."/>
            <person name="Nicol R."/>
            <person name="Norbu C."/>
            <person name="Norbu N."/>
            <person name="Novod N."/>
            <person name="O'Neill B."/>
            <person name="Osman S."/>
            <person name="Markiewicz E."/>
            <person name="Oyono O.L."/>
            <person name="Patti C."/>
            <person name="Phunkhang P."/>
            <person name="Pierre F."/>
            <person name="Priest M."/>
            <person name="Raghuraman S."/>
            <person name="Rege F."/>
            <person name="Reyes R."/>
            <person name="Rise C."/>
            <person name="Rogov P."/>
            <person name="Ross K."/>
            <person name="Ryan E."/>
            <person name="Settipalli S."/>
            <person name="Shea T."/>
            <person name="Sherpa N."/>
            <person name="Shi L."/>
            <person name="Shih D."/>
            <person name="Sparrow T."/>
            <person name="Spaulding J."/>
            <person name="Stalker J."/>
            <person name="Stange-Thomann N."/>
            <person name="Stavropoulos S."/>
            <person name="Stone C."/>
            <person name="Strader C."/>
            <person name="Tesfaye S."/>
            <person name="Thomson T."/>
            <person name="Thoulutsang Y."/>
            <person name="Thoulutsang D."/>
            <person name="Topham K."/>
            <person name="Topping I."/>
            <person name="Tsamla T."/>
            <person name="Vassiliev H."/>
            <person name="Vo A."/>
            <person name="Wangchuk T."/>
            <person name="Wangdi T."/>
            <person name="Weiand M."/>
            <person name="Wilkinson J."/>
            <person name="Wilson A."/>
            <person name="Yadav S."/>
            <person name="Young G."/>
            <person name="Yu Q."/>
            <person name="Zembek L."/>
            <person name="Zhong D."/>
            <person name="Zimmer A."/>
            <person name="Zwirko Z."/>
            <person name="Jaffe D.B."/>
            <person name="Alvarez P."/>
            <person name="Brockman W."/>
            <person name="Butler J."/>
            <person name="Chin C."/>
            <person name="Gnerre S."/>
            <person name="MacCallum I."/>
            <person name="Graves J.A."/>
            <person name="Ponting C.P."/>
            <person name="Breen M."/>
            <person name="Samollow P.B."/>
            <person name="Lander E.S."/>
            <person name="Lindblad-Toh K."/>
        </authorList>
    </citation>
    <scope>NUCLEOTIDE SEQUENCE [LARGE SCALE GENOMIC DNA]</scope>
</reference>
<dbReference type="Bgee" id="ENSMODG00000010144">
    <property type="expression patterns" value="Expressed in cerebellum and 18 other cell types or tissues"/>
</dbReference>
<evidence type="ECO:0000256" key="1">
    <source>
        <dbReference type="ARBA" id="ARBA00022679"/>
    </source>
</evidence>
<keyword evidence="1 4" id="KW-0808">Transferase</keyword>
<evidence type="ECO:0000313" key="5">
    <source>
        <dbReference type="Ensembl" id="ENSMODP00000043452.1"/>
    </source>
</evidence>
<dbReference type="CDD" id="cd01428">
    <property type="entry name" value="ADK"/>
    <property type="match status" value="1"/>
</dbReference>
<dbReference type="InParanoid" id="A0A5F8G7M0"/>
<dbReference type="InterPro" id="IPR027417">
    <property type="entry name" value="P-loop_NTPase"/>
</dbReference>
<keyword evidence="3 4" id="KW-0418">Kinase</keyword>
<dbReference type="Proteomes" id="UP000002280">
    <property type="component" value="Unplaced"/>
</dbReference>
<dbReference type="InterPro" id="IPR000850">
    <property type="entry name" value="Adenylat/UMP-CMP_kin"/>
</dbReference>
<dbReference type="GeneTree" id="ENSGT00940000158325"/>
<sequence>GGCARSRRPQRAGWGRGASARPQPLLLLQGGPGSGKGTQCEKLVRKYGFAHVCVAELLRDELASGSPRKPLQGRLSFPQADVLDLLKEALLARWAPGLRGFLMEASPQELKQAHDFEPRVGPPQLVMCMECSADTMSRRLLQRDGESPEAVARRLQTYYRASLAVAAHYEETAPFHKINAEGSPEEVFLHVCSAVDAIF</sequence>
<dbReference type="GO" id="GO:0019205">
    <property type="term" value="F:nucleobase-containing compound kinase activity"/>
    <property type="evidence" value="ECO:0007669"/>
    <property type="project" value="InterPro"/>
</dbReference>
<dbReference type="Ensembl" id="ENSMODT00000087969.1">
    <property type="protein sequence ID" value="ENSMODP00000043452.1"/>
    <property type="gene ID" value="ENSMODG00000010144.4"/>
</dbReference>
<dbReference type="Pfam" id="PF00406">
    <property type="entry name" value="ADK"/>
    <property type="match status" value="1"/>
</dbReference>
<accession>A0A5F8G7M0</accession>